<keyword evidence="3" id="KW-1185">Reference proteome</keyword>
<evidence type="ECO:0000256" key="1">
    <source>
        <dbReference type="ARBA" id="ARBA00009861"/>
    </source>
</evidence>
<evidence type="ECO:0000313" key="3">
    <source>
        <dbReference type="Proteomes" id="UP000436088"/>
    </source>
</evidence>
<proteinExistence type="inferred from homology"/>
<dbReference type="Proteomes" id="UP000436088">
    <property type="component" value="Unassembled WGS sequence"/>
</dbReference>
<protein>
    <submittedName>
        <fullName evidence="2">Hydroxycinnamoyl CoA shikimate/quinate hydroxycinnamoyltransferase</fullName>
    </submittedName>
</protein>
<dbReference type="AlphaFoldDB" id="A0A6A3D7L6"/>
<dbReference type="PANTHER" id="PTHR31642:SF196">
    <property type="entry name" value="SHIKIMATE O-HYDROXYCINNAMOYLTRANSFERASE-LIKE"/>
    <property type="match status" value="1"/>
</dbReference>
<dbReference type="EMBL" id="VEPZ02000032">
    <property type="protein sequence ID" value="KAE8735219.1"/>
    <property type="molecule type" value="Genomic_DNA"/>
</dbReference>
<evidence type="ECO:0000313" key="2">
    <source>
        <dbReference type="EMBL" id="KAE8735219.1"/>
    </source>
</evidence>
<name>A0A6A3D7L6_HIBSY</name>
<dbReference type="OrthoDB" id="671439at2759"/>
<sequence length="165" mass="18587">MLSSYWSGVTTFKYGGVSTGFTSHHTLEDGPSTFLFINSWADTARGMCPTIAPVLDRSILRARDPPAPKFHHVEFEPSPPLKTIPRPSIVSLFKIMAEQVKALKDRVNATSGNTKYSTYSILTAHIWRCAIKTRDLAQDQQIRLMIPIDSRNRLRRPFLPVTLAM</sequence>
<comment type="caution">
    <text evidence="2">The sequence shown here is derived from an EMBL/GenBank/DDBJ whole genome shotgun (WGS) entry which is preliminary data.</text>
</comment>
<reference evidence="2" key="1">
    <citation type="submission" date="2019-09" db="EMBL/GenBank/DDBJ databases">
        <title>Draft genome information of white flower Hibiscus syriacus.</title>
        <authorList>
            <person name="Kim Y.-M."/>
        </authorList>
    </citation>
    <scope>NUCLEOTIDE SEQUENCE [LARGE SCALE GENOMIC DNA]</scope>
    <source>
        <strain evidence="2">YM2019G1</strain>
    </source>
</reference>
<dbReference type="Pfam" id="PF02458">
    <property type="entry name" value="Transferase"/>
    <property type="match status" value="1"/>
</dbReference>
<dbReference type="InterPro" id="IPR050317">
    <property type="entry name" value="Plant_Fungal_Acyltransferase"/>
</dbReference>
<gene>
    <name evidence="2" type="ORF">F3Y22_tig00000340pilonHSYRG00066</name>
</gene>
<organism evidence="2 3">
    <name type="scientific">Hibiscus syriacus</name>
    <name type="common">Rose of Sharon</name>
    <dbReference type="NCBI Taxonomy" id="106335"/>
    <lineage>
        <taxon>Eukaryota</taxon>
        <taxon>Viridiplantae</taxon>
        <taxon>Streptophyta</taxon>
        <taxon>Embryophyta</taxon>
        <taxon>Tracheophyta</taxon>
        <taxon>Spermatophyta</taxon>
        <taxon>Magnoliopsida</taxon>
        <taxon>eudicotyledons</taxon>
        <taxon>Gunneridae</taxon>
        <taxon>Pentapetalae</taxon>
        <taxon>rosids</taxon>
        <taxon>malvids</taxon>
        <taxon>Malvales</taxon>
        <taxon>Malvaceae</taxon>
        <taxon>Malvoideae</taxon>
        <taxon>Hibiscus</taxon>
    </lineage>
</organism>
<dbReference type="InterPro" id="IPR023213">
    <property type="entry name" value="CAT-like_dom_sf"/>
</dbReference>
<dbReference type="PANTHER" id="PTHR31642">
    <property type="entry name" value="TRICHOTHECENE 3-O-ACETYLTRANSFERASE"/>
    <property type="match status" value="1"/>
</dbReference>
<accession>A0A6A3D7L6</accession>
<comment type="similarity">
    <text evidence="1">Belongs to the plant acyltransferase family.</text>
</comment>
<dbReference type="GO" id="GO:0016747">
    <property type="term" value="F:acyltransferase activity, transferring groups other than amino-acyl groups"/>
    <property type="evidence" value="ECO:0007669"/>
    <property type="project" value="TreeGrafter"/>
</dbReference>
<dbReference type="Gene3D" id="3.30.559.10">
    <property type="entry name" value="Chloramphenicol acetyltransferase-like domain"/>
    <property type="match status" value="2"/>
</dbReference>